<comment type="caution">
    <text evidence="3">The sequence shown here is derived from an EMBL/GenBank/DDBJ whole genome shotgun (WGS) entry which is preliminary data.</text>
</comment>
<keyword evidence="1" id="KW-0645">Protease</keyword>
<dbReference type="AlphaFoldDB" id="A0A3D8Q587"/>
<name>A0A3D8Q587_9HELO</name>
<dbReference type="Gene3D" id="2.40.70.10">
    <property type="entry name" value="Acid Proteases"/>
    <property type="match status" value="1"/>
</dbReference>
<dbReference type="GO" id="GO:0006508">
    <property type="term" value="P:proteolysis"/>
    <property type="evidence" value="ECO:0007669"/>
    <property type="project" value="InterPro"/>
</dbReference>
<sequence length="912" mass="103517">MSYNSQEGGYRDSVYRDYNCRVSMPKEGYECPALVVNPTEATGYMHAEWHHQDITFSIVMPGLFQVFIDYKAITERFFLTLLLPLFLVIQSGADWYFNMWDKRCRQGIVEGGQQEKRSQRKFRKSARTINKDTAPYYRSQKAQTIPVGDSSQGQDLIRSLRDILFQHQQQSASFNQLPPYTEKATERGNVSMEPKATPPTSEGSSDKDNTIKVPRVSYIEASQFQLTLPIMPLPGSQGAPYFQGHNITEFLKRYEELCNAYHYPPLQKLTRISSYCQPEVGQYIEVMNEFLIQDWAGLKAALKVEYRATDIQQQRMSRVFLSALAKKERLPAGTRQRVIRKGGINTRDPATMLFERMTEVVLKEYQAREIEEDFQKQSNTDQNRELERFVDHFETSIVPPTSQAPSQLTSVRNEEIDALAEKMKNMDISINQLQDRMNLRKAGLASNASSNEARNFNRVGGGAFNDDIKCFYCFVRGHRAGSPECQKWKEDEAIGKAHLGENNRIKLGPIGGGGPELSFLDRSRPRADQLHEYWESSKFNTKVLSVEGDRNDDYEVHAVTRSQTRNDYRDSGSYKSPKVREQLRKQAEKEKEYSTPKAPRSGNWKPVSVEGDVEMMDPDSFDREVPIPKPNPIKVEKKVEFKEEPKDIEKPQMKQPLKIPKQEGPTVVGKHQPIQKYSNLLRQQADPIELLNKLLDNKIRGVTGRELIGNSPDLQKLLFKGLPESTKSAISKDFQGFQTRVFSIRDWPCYTADSPHMTITIGSGTKDALVDTGVELNVIEKEAALALNIPMTENPKIVTYGVTGPPVLFVGICEDIQINIGGVSSRQHLFVIEGMGNDIILGQPFIQATNLSFNYDNQGGYQIARLSNSERTRRVSIRVARMGNKPGKTQRELFPGSLISDDEDSAYDSGKD</sequence>
<dbReference type="Pfam" id="PF13650">
    <property type="entry name" value="Asp_protease_2"/>
    <property type="match status" value="1"/>
</dbReference>
<dbReference type="SUPFAM" id="SSF50630">
    <property type="entry name" value="Acid proteases"/>
    <property type="match status" value="1"/>
</dbReference>
<accession>A0A3D8Q587</accession>
<gene>
    <name evidence="3" type="ORF">BP5796_12875</name>
</gene>
<feature type="compositionally biased region" description="Basic and acidic residues" evidence="2">
    <location>
        <begin position="555"/>
        <end position="594"/>
    </location>
</feature>
<dbReference type="EMBL" id="PDLN01000024">
    <property type="protein sequence ID" value="RDW56808.1"/>
    <property type="molecule type" value="Genomic_DNA"/>
</dbReference>
<evidence type="ECO:0000313" key="4">
    <source>
        <dbReference type="Proteomes" id="UP000256328"/>
    </source>
</evidence>
<proteinExistence type="predicted"/>
<feature type="region of interest" description="Disordered" evidence="2">
    <location>
        <begin position="555"/>
        <end position="610"/>
    </location>
</feature>
<dbReference type="CDD" id="cd00303">
    <property type="entry name" value="retropepsin_like"/>
    <property type="match status" value="1"/>
</dbReference>
<keyword evidence="1" id="KW-0378">Hydrolase</keyword>
<dbReference type="PROSITE" id="PS00141">
    <property type="entry name" value="ASP_PROTEASE"/>
    <property type="match status" value="1"/>
</dbReference>
<feature type="region of interest" description="Disordered" evidence="2">
    <location>
        <begin position="886"/>
        <end position="912"/>
    </location>
</feature>
<evidence type="ECO:0008006" key="5">
    <source>
        <dbReference type="Google" id="ProtNLM"/>
    </source>
</evidence>
<feature type="region of interest" description="Disordered" evidence="2">
    <location>
        <begin position="175"/>
        <end position="210"/>
    </location>
</feature>
<reference evidence="3 4" key="1">
    <citation type="journal article" date="2018" name="IMA Fungus">
        <title>IMA Genome-F 9: Draft genome sequence of Annulohypoxylon stygium, Aspergillus mulundensis, Berkeleyomyces basicola (syn. Thielaviopsis basicola), Ceratocystis smalleyi, two Cercospora beticola strains, Coleophoma cylindrospora, Fusarium fracticaudum, Phialophora cf. hyalina, and Morchella septimelata.</title>
        <authorList>
            <person name="Wingfield B.D."/>
            <person name="Bills G.F."/>
            <person name="Dong Y."/>
            <person name="Huang W."/>
            <person name="Nel W.J."/>
            <person name="Swalarsk-Parry B.S."/>
            <person name="Vaghefi N."/>
            <person name="Wilken P.M."/>
            <person name="An Z."/>
            <person name="de Beer Z.W."/>
            <person name="De Vos L."/>
            <person name="Chen L."/>
            <person name="Duong T.A."/>
            <person name="Gao Y."/>
            <person name="Hammerbacher A."/>
            <person name="Kikkert J.R."/>
            <person name="Li Y."/>
            <person name="Li H."/>
            <person name="Li K."/>
            <person name="Li Q."/>
            <person name="Liu X."/>
            <person name="Ma X."/>
            <person name="Naidoo K."/>
            <person name="Pethybridge S.J."/>
            <person name="Sun J."/>
            <person name="Steenkamp E.T."/>
            <person name="van der Nest M.A."/>
            <person name="van Wyk S."/>
            <person name="Wingfield M.J."/>
            <person name="Xiong C."/>
            <person name="Yue Q."/>
            <person name="Zhang X."/>
        </authorList>
    </citation>
    <scope>NUCLEOTIDE SEQUENCE [LARGE SCALE GENOMIC DNA]</scope>
    <source>
        <strain evidence="3 4">BP5796</strain>
    </source>
</reference>
<protein>
    <recommendedName>
        <fullName evidence="5">Peptidase A2 domain-containing protein</fullName>
    </recommendedName>
</protein>
<dbReference type="InterPro" id="IPR001969">
    <property type="entry name" value="Aspartic_peptidase_AS"/>
</dbReference>
<evidence type="ECO:0000256" key="2">
    <source>
        <dbReference type="SAM" id="MobiDB-lite"/>
    </source>
</evidence>
<evidence type="ECO:0000256" key="1">
    <source>
        <dbReference type="ARBA" id="ARBA00022750"/>
    </source>
</evidence>
<evidence type="ECO:0000313" key="3">
    <source>
        <dbReference type="EMBL" id="RDW56808.1"/>
    </source>
</evidence>
<dbReference type="GO" id="GO:0004190">
    <property type="term" value="F:aspartic-type endopeptidase activity"/>
    <property type="evidence" value="ECO:0007669"/>
    <property type="project" value="UniProtKB-KW"/>
</dbReference>
<dbReference type="InterPro" id="IPR021109">
    <property type="entry name" value="Peptidase_aspartic_dom_sf"/>
</dbReference>
<keyword evidence="1" id="KW-0064">Aspartyl protease</keyword>
<organism evidence="3 4">
    <name type="scientific">Coleophoma crateriformis</name>
    <dbReference type="NCBI Taxonomy" id="565419"/>
    <lineage>
        <taxon>Eukaryota</taxon>
        <taxon>Fungi</taxon>
        <taxon>Dikarya</taxon>
        <taxon>Ascomycota</taxon>
        <taxon>Pezizomycotina</taxon>
        <taxon>Leotiomycetes</taxon>
        <taxon>Helotiales</taxon>
        <taxon>Dermateaceae</taxon>
        <taxon>Coleophoma</taxon>
    </lineage>
</organism>
<dbReference type="OrthoDB" id="5430668at2759"/>
<keyword evidence="4" id="KW-1185">Reference proteome</keyword>
<dbReference type="Proteomes" id="UP000256328">
    <property type="component" value="Unassembled WGS sequence"/>
</dbReference>